<dbReference type="AlphaFoldDB" id="A0A1G8BM80"/>
<proteinExistence type="predicted"/>
<evidence type="ECO:0000313" key="2">
    <source>
        <dbReference type="EMBL" id="SDH34322.1"/>
    </source>
</evidence>
<dbReference type="PANTHER" id="PTHR48094">
    <property type="entry name" value="PROTEIN/NUCLEIC ACID DEGLYCASE DJ-1-RELATED"/>
    <property type="match status" value="1"/>
</dbReference>
<keyword evidence="2" id="KW-0378">Hydrolase</keyword>
<dbReference type="GO" id="GO:0008233">
    <property type="term" value="F:peptidase activity"/>
    <property type="evidence" value="ECO:0007669"/>
    <property type="project" value="UniProtKB-KW"/>
</dbReference>
<accession>A0A1G8BM80</accession>
<dbReference type="GO" id="GO:0005737">
    <property type="term" value="C:cytoplasm"/>
    <property type="evidence" value="ECO:0007669"/>
    <property type="project" value="TreeGrafter"/>
</dbReference>
<dbReference type="Gene3D" id="3.40.50.880">
    <property type="match status" value="1"/>
</dbReference>
<feature type="domain" description="DJ-1/PfpI" evidence="1">
    <location>
        <begin position="6"/>
        <end position="173"/>
    </location>
</feature>
<dbReference type="PANTHER" id="PTHR48094:SF19">
    <property type="entry name" value="DJ-1_PFPI DOMAIN-CONTAINING PROTEIN"/>
    <property type="match status" value="1"/>
</dbReference>
<dbReference type="Proteomes" id="UP000181870">
    <property type="component" value="Unassembled WGS sequence"/>
</dbReference>
<dbReference type="CDD" id="cd03140">
    <property type="entry name" value="GATase1_PfpI_3"/>
    <property type="match status" value="1"/>
</dbReference>
<dbReference type="Pfam" id="PF01965">
    <property type="entry name" value="DJ-1_PfpI"/>
    <property type="match status" value="1"/>
</dbReference>
<evidence type="ECO:0000313" key="3">
    <source>
        <dbReference type="Proteomes" id="UP000181870"/>
    </source>
</evidence>
<dbReference type="InterPro" id="IPR029062">
    <property type="entry name" value="Class_I_gatase-like"/>
</dbReference>
<name>A0A1G8BM80_BACOV</name>
<dbReference type="EMBL" id="FNDO01000004">
    <property type="protein sequence ID" value="SDH34322.1"/>
    <property type="molecule type" value="Genomic_DNA"/>
</dbReference>
<sequence>MKKELIFVLLNGFADWEAAHIAVCINAGIKPGRPVKYITKTLSLTKDPVNSIGGFKVLPDYDIQTLPEDYAGLVLVGGDNWFSPETESLVPLVEKMIRENKLVAGICNASVFLGKHGFLNHVKHTSNALEYLKNIAGEKYTGDADYIEEQAVRDGNIVTANGTAQLEFCREILYALNADEMEVIEESYSFYKNGFLSNGKSPL</sequence>
<keyword evidence="2" id="KW-0645">Protease</keyword>
<dbReference type="SUPFAM" id="SSF52317">
    <property type="entry name" value="Class I glutamine amidotransferase-like"/>
    <property type="match status" value="1"/>
</dbReference>
<reference evidence="3" key="1">
    <citation type="submission" date="2016-10" db="EMBL/GenBank/DDBJ databases">
        <authorList>
            <person name="Varghese N."/>
            <person name="Submissions S."/>
        </authorList>
    </citation>
    <scope>NUCLEOTIDE SEQUENCE [LARGE SCALE GENOMIC DNA]</scope>
    <source>
        <strain evidence="3">NLAE-zl-C57</strain>
    </source>
</reference>
<dbReference type="GO" id="GO:0006508">
    <property type="term" value="P:proteolysis"/>
    <property type="evidence" value="ECO:0007669"/>
    <property type="project" value="UniProtKB-KW"/>
</dbReference>
<evidence type="ECO:0000259" key="1">
    <source>
        <dbReference type="Pfam" id="PF01965"/>
    </source>
</evidence>
<organism evidence="2 3">
    <name type="scientific">Bacteroides ovatus</name>
    <dbReference type="NCBI Taxonomy" id="28116"/>
    <lineage>
        <taxon>Bacteria</taxon>
        <taxon>Pseudomonadati</taxon>
        <taxon>Bacteroidota</taxon>
        <taxon>Bacteroidia</taxon>
        <taxon>Bacteroidales</taxon>
        <taxon>Bacteroidaceae</taxon>
        <taxon>Bacteroides</taxon>
    </lineage>
</organism>
<dbReference type="InterPro" id="IPR002818">
    <property type="entry name" value="DJ-1/PfpI"/>
</dbReference>
<dbReference type="InterPro" id="IPR050325">
    <property type="entry name" value="Prot/Nucl_acid_deglycase"/>
</dbReference>
<dbReference type="RefSeq" id="WP_074635943.1">
    <property type="nucleotide sequence ID" value="NZ_FNDO01000004.1"/>
</dbReference>
<protein>
    <submittedName>
        <fullName evidence="2">Putative intracellular protease/amidase</fullName>
    </submittedName>
</protein>
<gene>
    <name evidence="2" type="ORF">SAMN05192582_100495</name>
</gene>